<dbReference type="PROSITE" id="PS51892">
    <property type="entry name" value="SUBTILASE"/>
    <property type="match status" value="1"/>
</dbReference>
<evidence type="ECO:0000313" key="8">
    <source>
        <dbReference type="Proteomes" id="UP000760480"/>
    </source>
</evidence>
<evidence type="ECO:0000256" key="1">
    <source>
        <dbReference type="ARBA" id="ARBA00011073"/>
    </source>
</evidence>
<gene>
    <name evidence="7" type="ORF">E4P82_17760</name>
</gene>
<proteinExistence type="inferred from homology"/>
<evidence type="ECO:0000256" key="5">
    <source>
        <dbReference type="PROSITE-ProRule" id="PRU01240"/>
    </source>
</evidence>
<accession>A0ABX1TN94</accession>
<evidence type="ECO:0000256" key="2">
    <source>
        <dbReference type="ARBA" id="ARBA00022670"/>
    </source>
</evidence>
<dbReference type="PANTHER" id="PTHR43806:SF11">
    <property type="entry name" value="CEREVISIN-RELATED"/>
    <property type="match status" value="1"/>
</dbReference>
<sequence length="205" mass="21188">RRPDARLTVAKACWYPDSANAKALCSSWTLAKAIDFVINHGVKVLNLSLGGRASDELLARLLAAAEQRGMVVVAATLEGRDEPGFPASLETVIPVMACDANGRIQAPHWRGPSFVAAAPGIEVVAPIPHSRHTLISGSSLAAAHVSGVVALLLQQTPDLTPRQIKALLQATAGPVANPPASADPIIGLVDACAALAQHVPGLTCQ</sequence>
<dbReference type="InterPro" id="IPR050131">
    <property type="entry name" value="Peptidase_S8_subtilisin-like"/>
</dbReference>
<feature type="non-terminal residue" evidence="7">
    <location>
        <position position="1"/>
    </location>
</feature>
<keyword evidence="3" id="KW-0378">Hydrolase</keyword>
<keyword evidence="8" id="KW-1185">Reference proteome</keyword>
<evidence type="ECO:0000259" key="6">
    <source>
        <dbReference type="Pfam" id="PF00082"/>
    </source>
</evidence>
<dbReference type="RefSeq" id="WP_169250141.1">
    <property type="nucleotide sequence ID" value="NZ_SPMZ01000066.1"/>
</dbReference>
<dbReference type="PANTHER" id="PTHR43806">
    <property type="entry name" value="PEPTIDASE S8"/>
    <property type="match status" value="1"/>
</dbReference>
<comment type="caution">
    <text evidence="7">The sequence shown here is derived from an EMBL/GenBank/DDBJ whole genome shotgun (WGS) entry which is preliminary data.</text>
</comment>
<reference evidence="7 8" key="1">
    <citation type="submission" date="2019-03" db="EMBL/GenBank/DDBJ databases">
        <title>Metabolic reconstructions from genomes of highly enriched 'Candidatus Accumulibacter' and 'Candidatus Competibacter' bioreactor populations.</title>
        <authorList>
            <person name="Annavajhala M.K."/>
            <person name="Welles L."/>
            <person name="Abbas B."/>
            <person name="Sorokin D."/>
            <person name="Park H."/>
            <person name="Van Loosdrecht M."/>
            <person name="Chandran K."/>
        </authorList>
    </citation>
    <scope>NUCLEOTIDE SEQUENCE [LARGE SCALE GENOMIC DNA]</scope>
    <source>
        <strain evidence="7 8">SBR_G</strain>
    </source>
</reference>
<dbReference type="EMBL" id="SPMZ01000066">
    <property type="protein sequence ID" value="NMQ20872.1"/>
    <property type="molecule type" value="Genomic_DNA"/>
</dbReference>
<comment type="similarity">
    <text evidence="1 5">Belongs to the peptidase S8 family.</text>
</comment>
<keyword evidence="2" id="KW-0645">Protease</keyword>
<evidence type="ECO:0000313" key="7">
    <source>
        <dbReference type="EMBL" id="NMQ20872.1"/>
    </source>
</evidence>
<evidence type="ECO:0000256" key="4">
    <source>
        <dbReference type="ARBA" id="ARBA00022825"/>
    </source>
</evidence>
<name>A0ABX1TN94_9GAMM</name>
<dbReference type="InterPro" id="IPR036852">
    <property type="entry name" value="Peptidase_S8/S53_dom_sf"/>
</dbReference>
<organism evidence="7 8">
    <name type="scientific">Candidatus Competibacter phosphatis</name>
    <dbReference type="NCBI Taxonomy" id="221280"/>
    <lineage>
        <taxon>Bacteria</taxon>
        <taxon>Pseudomonadati</taxon>
        <taxon>Pseudomonadota</taxon>
        <taxon>Gammaproteobacteria</taxon>
        <taxon>Candidatus Competibacteraceae</taxon>
        <taxon>Candidatus Competibacter</taxon>
    </lineage>
</organism>
<evidence type="ECO:0000256" key="3">
    <source>
        <dbReference type="ARBA" id="ARBA00022801"/>
    </source>
</evidence>
<dbReference type="Gene3D" id="3.40.50.200">
    <property type="entry name" value="Peptidase S8/S53 domain"/>
    <property type="match status" value="1"/>
</dbReference>
<protein>
    <recommendedName>
        <fullName evidence="6">Peptidase S8/S53 domain-containing protein</fullName>
    </recommendedName>
</protein>
<dbReference type="Proteomes" id="UP000760480">
    <property type="component" value="Unassembled WGS sequence"/>
</dbReference>
<keyword evidence="4" id="KW-0720">Serine protease</keyword>
<comment type="caution">
    <text evidence="5">Lacks conserved residue(s) required for the propagation of feature annotation.</text>
</comment>
<dbReference type="InterPro" id="IPR000209">
    <property type="entry name" value="Peptidase_S8/S53_dom"/>
</dbReference>
<dbReference type="SUPFAM" id="SSF52743">
    <property type="entry name" value="Subtilisin-like"/>
    <property type="match status" value="1"/>
</dbReference>
<dbReference type="Pfam" id="PF00082">
    <property type="entry name" value="Peptidase_S8"/>
    <property type="match status" value="1"/>
</dbReference>
<feature type="domain" description="Peptidase S8/S53" evidence="6">
    <location>
        <begin position="11"/>
        <end position="172"/>
    </location>
</feature>